<comment type="caution">
    <text evidence="1">The sequence shown here is derived from an EMBL/GenBank/DDBJ whole genome shotgun (WGS) entry which is preliminary data.</text>
</comment>
<gene>
    <name evidence="1" type="ORF">D5086_006846</name>
</gene>
<accession>A0ACC4CLP7</accession>
<dbReference type="Proteomes" id="UP000309997">
    <property type="component" value="Unassembled WGS sequence"/>
</dbReference>
<keyword evidence="2" id="KW-1185">Reference proteome</keyword>
<name>A0ACC4CLP7_POPAL</name>
<dbReference type="EMBL" id="RCHU02000003">
    <property type="protein sequence ID" value="KAL3598928.1"/>
    <property type="molecule type" value="Genomic_DNA"/>
</dbReference>
<proteinExistence type="predicted"/>
<evidence type="ECO:0000313" key="1">
    <source>
        <dbReference type="EMBL" id="KAL3598928.1"/>
    </source>
</evidence>
<evidence type="ECO:0000313" key="2">
    <source>
        <dbReference type="Proteomes" id="UP000309997"/>
    </source>
</evidence>
<protein>
    <submittedName>
        <fullName evidence="1">Uncharacterized protein</fullName>
    </submittedName>
</protein>
<organism evidence="1 2">
    <name type="scientific">Populus alba</name>
    <name type="common">White poplar</name>
    <dbReference type="NCBI Taxonomy" id="43335"/>
    <lineage>
        <taxon>Eukaryota</taxon>
        <taxon>Viridiplantae</taxon>
        <taxon>Streptophyta</taxon>
        <taxon>Embryophyta</taxon>
        <taxon>Tracheophyta</taxon>
        <taxon>Spermatophyta</taxon>
        <taxon>Magnoliopsida</taxon>
        <taxon>eudicotyledons</taxon>
        <taxon>Gunneridae</taxon>
        <taxon>Pentapetalae</taxon>
        <taxon>rosids</taxon>
        <taxon>fabids</taxon>
        <taxon>Malpighiales</taxon>
        <taxon>Salicaceae</taxon>
        <taxon>Saliceae</taxon>
        <taxon>Populus</taxon>
    </lineage>
</organism>
<reference evidence="1 2" key="1">
    <citation type="journal article" date="2024" name="Plant Biotechnol. J.">
        <title>Genome and CRISPR/Cas9 system of a widespread forest tree (Populus alba) in the world.</title>
        <authorList>
            <person name="Liu Y.J."/>
            <person name="Jiang P.F."/>
            <person name="Han X.M."/>
            <person name="Li X.Y."/>
            <person name="Wang H.M."/>
            <person name="Wang Y.J."/>
            <person name="Wang X.X."/>
            <person name="Zeng Q.Y."/>
        </authorList>
    </citation>
    <scope>NUCLEOTIDE SEQUENCE [LARGE SCALE GENOMIC DNA]</scope>
    <source>
        <strain evidence="2">cv. PAL-ZL1</strain>
    </source>
</reference>
<sequence>MFLWGIPAWNPWRSQAMKVQKLIIINVAITALLKMEQLLKFDDIHRIGRVNIYNSSSLAKQQTSLSVTSFAISKEAKYQLSHLVPSSRETNMKK</sequence>